<dbReference type="EMBL" id="MN740295">
    <property type="protein sequence ID" value="QHT98722.1"/>
    <property type="molecule type" value="Genomic_DNA"/>
</dbReference>
<reference evidence="1" key="1">
    <citation type="journal article" date="2020" name="Nature">
        <title>Giant virus diversity and host interactions through global metagenomics.</title>
        <authorList>
            <person name="Schulz F."/>
            <person name="Roux S."/>
            <person name="Paez-Espino D."/>
            <person name="Jungbluth S."/>
            <person name="Walsh D.A."/>
            <person name="Denef V.J."/>
            <person name="McMahon K.D."/>
            <person name="Konstantinidis K.T."/>
            <person name="Eloe-Fadrosh E.A."/>
            <person name="Kyrpides N.C."/>
            <person name="Woyke T."/>
        </authorList>
    </citation>
    <scope>NUCLEOTIDE SEQUENCE</scope>
    <source>
        <strain evidence="1">GVMAG-M-3300025676-16</strain>
    </source>
</reference>
<organism evidence="1">
    <name type="scientific">viral metagenome</name>
    <dbReference type="NCBI Taxonomy" id="1070528"/>
    <lineage>
        <taxon>unclassified sequences</taxon>
        <taxon>metagenomes</taxon>
        <taxon>organismal metagenomes</taxon>
    </lineage>
</organism>
<accession>A0A6C0J078</accession>
<sequence length="86" mass="9722">MYNQNSSCLKTLLPKTSLDSIQTSISNLQDNLTKSVMKESDKSDVQNKLNKLITQFNQIKTLKLCNTYCSNNTSYVPSANICRNKL</sequence>
<dbReference type="AlphaFoldDB" id="A0A6C0J078"/>
<name>A0A6C0J078_9ZZZZ</name>
<proteinExistence type="predicted"/>
<evidence type="ECO:0000313" key="1">
    <source>
        <dbReference type="EMBL" id="QHT98722.1"/>
    </source>
</evidence>
<protein>
    <submittedName>
        <fullName evidence="1">Uncharacterized protein</fullName>
    </submittedName>
</protein>